<dbReference type="EMBL" id="GBRH01238226">
    <property type="protein sequence ID" value="JAD59669.1"/>
    <property type="molecule type" value="Transcribed_RNA"/>
</dbReference>
<feature type="transmembrane region" description="Helical" evidence="1">
    <location>
        <begin position="52"/>
        <end position="80"/>
    </location>
</feature>
<name>A0A0A9B6R9_ARUDO</name>
<sequence>MVKAISMDRHSCCTFFTYASKSFGGATDYGQPRFDRLLQSHRCRKPSHDADAVMLSTTAACMISLICSLVFVCPCVASSFL</sequence>
<organism evidence="2">
    <name type="scientific">Arundo donax</name>
    <name type="common">Giant reed</name>
    <name type="synonym">Donax arundinaceus</name>
    <dbReference type="NCBI Taxonomy" id="35708"/>
    <lineage>
        <taxon>Eukaryota</taxon>
        <taxon>Viridiplantae</taxon>
        <taxon>Streptophyta</taxon>
        <taxon>Embryophyta</taxon>
        <taxon>Tracheophyta</taxon>
        <taxon>Spermatophyta</taxon>
        <taxon>Magnoliopsida</taxon>
        <taxon>Liliopsida</taxon>
        <taxon>Poales</taxon>
        <taxon>Poaceae</taxon>
        <taxon>PACMAD clade</taxon>
        <taxon>Arundinoideae</taxon>
        <taxon>Arundineae</taxon>
        <taxon>Arundo</taxon>
    </lineage>
</organism>
<keyword evidence="1" id="KW-1133">Transmembrane helix</keyword>
<keyword evidence="1" id="KW-0812">Transmembrane</keyword>
<accession>A0A0A9B6R9</accession>
<proteinExistence type="predicted"/>
<evidence type="ECO:0000313" key="2">
    <source>
        <dbReference type="EMBL" id="JAD59669.1"/>
    </source>
</evidence>
<keyword evidence="1" id="KW-0472">Membrane</keyword>
<protein>
    <submittedName>
        <fullName evidence="2">Uncharacterized protein</fullName>
    </submittedName>
</protein>
<reference evidence="2" key="1">
    <citation type="submission" date="2014-09" db="EMBL/GenBank/DDBJ databases">
        <authorList>
            <person name="Magalhaes I.L.F."/>
            <person name="Oliveira U."/>
            <person name="Santos F.R."/>
            <person name="Vidigal T.H.D.A."/>
            <person name="Brescovit A.D."/>
            <person name="Santos A.J."/>
        </authorList>
    </citation>
    <scope>NUCLEOTIDE SEQUENCE</scope>
    <source>
        <tissue evidence="2">Shoot tissue taken approximately 20 cm above the soil surface</tissue>
    </source>
</reference>
<evidence type="ECO:0000256" key="1">
    <source>
        <dbReference type="SAM" id="Phobius"/>
    </source>
</evidence>
<reference evidence="2" key="2">
    <citation type="journal article" date="2015" name="Data Brief">
        <title>Shoot transcriptome of the giant reed, Arundo donax.</title>
        <authorList>
            <person name="Barrero R.A."/>
            <person name="Guerrero F.D."/>
            <person name="Moolhuijzen P."/>
            <person name="Goolsby J.A."/>
            <person name="Tidwell J."/>
            <person name="Bellgard S.E."/>
            <person name="Bellgard M.I."/>
        </authorList>
    </citation>
    <scope>NUCLEOTIDE SEQUENCE</scope>
    <source>
        <tissue evidence="2">Shoot tissue taken approximately 20 cm above the soil surface</tissue>
    </source>
</reference>
<dbReference type="AlphaFoldDB" id="A0A0A9B6R9"/>